<dbReference type="EMBL" id="CAAE01014603">
    <property type="protein sequence ID" value="CAG00618.1"/>
    <property type="molecule type" value="Genomic_DNA"/>
</dbReference>
<reference evidence="8" key="1">
    <citation type="journal article" date="2004" name="Nature">
        <title>Genome duplication in the teleost fish Tetraodon nigroviridis reveals the early vertebrate proto-karyotype.</title>
        <authorList>
            <person name="Jaillon O."/>
            <person name="Aury J.-M."/>
            <person name="Brunet F."/>
            <person name="Petit J.-L."/>
            <person name="Stange-Thomann N."/>
            <person name="Mauceli E."/>
            <person name="Bouneau L."/>
            <person name="Fischer C."/>
            <person name="Ozouf-Costaz C."/>
            <person name="Bernot A."/>
            <person name="Nicaud S."/>
            <person name="Jaffe D."/>
            <person name="Fisher S."/>
            <person name="Lutfalla G."/>
            <person name="Dossat C."/>
            <person name="Segurens B."/>
            <person name="Dasilva C."/>
            <person name="Salanoubat M."/>
            <person name="Levy M."/>
            <person name="Boudet N."/>
            <person name="Castellano S."/>
            <person name="Anthouard V."/>
            <person name="Jubin C."/>
            <person name="Castelli V."/>
            <person name="Katinka M."/>
            <person name="Vacherie B."/>
            <person name="Biemont C."/>
            <person name="Skalli Z."/>
            <person name="Cattolico L."/>
            <person name="Poulain J."/>
            <person name="De Berardinis V."/>
            <person name="Cruaud C."/>
            <person name="Duprat S."/>
            <person name="Brottier P."/>
            <person name="Coutanceau J.-P."/>
            <person name="Gouzy J."/>
            <person name="Parra G."/>
            <person name="Lardier G."/>
            <person name="Chapple C."/>
            <person name="McKernan K.J."/>
            <person name="McEwan P."/>
            <person name="Bosak S."/>
            <person name="Kellis M."/>
            <person name="Volff J.-N."/>
            <person name="Guigo R."/>
            <person name="Zody M.C."/>
            <person name="Mesirov J."/>
            <person name="Lindblad-Toh K."/>
            <person name="Birren B."/>
            <person name="Nusbaum C."/>
            <person name="Kahn D."/>
            <person name="Robinson-Rechavi M."/>
            <person name="Laudet V."/>
            <person name="Schachter V."/>
            <person name="Quetier F."/>
            <person name="Saurin W."/>
            <person name="Scarpelli C."/>
            <person name="Wincker P."/>
            <person name="Lander E.S."/>
            <person name="Weissenbach J."/>
            <person name="Roest Crollius H."/>
        </authorList>
    </citation>
    <scope>NUCLEOTIDE SEQUENCE [LARGE SCALE GENOMIC DNA]</scope>
</reference>
<dbReference type="AlphaFoldDB" id="Q4SFG4"/>
<evidence type="ECO:0000256" key="7">
    <source>
        <dbReference type="SAM" id="MobiDB-lite"/>
    </source>
</evidence>
<organism evidence="8">
    <name type="scientific">Tetraodon nigroviridis</name>
    <name type="common">Spotted green pufferfish</name>
    <name type="synonym">Chelonodon nigroviridis</name>
    <dbReference type="NCBI Taxonomy" id="99883"/>
    <lineage>
        <taxon>Eukaryota</taxon>
        <taxon>Metazoa</taxon>
        <taxon>Chordata</taxon>
        <taxon>Craniata</taxon>
        <taxon>Vertebrata</taxon>
        <taxon>Euteleostomi</taxon>
        <taxon>Actinopterygii</taxon>
        <taxon>Neopterygii</taxon>
        <taxon>Teleostei</taxon>
        <taxon>Neoteleostei</taxon>
        <taxon>Acanthomorphata</taxon>
        <taxon>Eupercaria</taxon>
        <taxon>Tetraodontiformes</taxon>
        <taxon>Tetradontoidea</taxon>
        <taxon>Tetraodontidae</taxon>
        <taxon>Tetraodon</taxon>
    </lineage>
</organism>
<feature type="compositionally biased region" description="Basic residues" evidence="7">
    <location>
        <begin position="418"/>
        <end position="428"/>
    </location>
</feature>
<feature type="region of interest" description="Disordered" evidence="7">
    <location>
        <begin position="357"/>
        <end position="450"/>
    </location>
</feature>
<evidence type="ECO:0000313" key="8">
    <source>
        <dbReference type="EMBL" id="CAG00618.1"/>
    </source>
</evidence>
<dbReference type="InterPro" id="IPR019366">
    <property type="entry name" value="Clusterin-associated_protein-1"/>
</dbReference>
<evidence type="ECO:0000256" key="3">
    <source>
        <dbReference type="ARBA" id="ARBA00022794"/>
    </source>
</evidence>
<dbReference type="GO" id="GO:0005815">
    <property type="term" value="C:microtubule organizing center"/>
    <property type="evidence" value="ECO:0007669"/>
    <property type="project" value="TreeGrafter"/>
</dbReference>
<reference evidence="8" key="2">
    <citation type="submission" date="2004-02" db="EMBL/GenBank/DDBJ databases">
        <authorList>
            <consortium name="Genoscope"/>
            <consortium name="Whitehead Institute Centre for Genome Research"/>
        </authorList>
    </citation>
    <scope>NUCLEOTIDE SEQUENCE</scope>
</reference>
<comment type="similarity">
    <text evidence="2">Belongs to the CLUAP1 family.</text>
</comment>
<evidence type="ECO:0000256" key="6">
    <source>
        <dbReference type="ARBA" id="ARBA00023273"/>
    </source>
</evidence>
<evidence type="ECO:0000256" key="5">
    <source>
        <dbReference type="ARBA" id="ARBA00023069"/>
    </source>
</evidence>
<dbReference type="OrthoDB" id="438545at2759"/>
<dbReference type="GO" id="GO:0005929">
    <property type="term" value="C:cilium"/>
    <property type="evidence" value="ECO:0007669"/>
    <property type="project" value="UniProtKB-SubCell"/>
</dbReference>
<evidence type="ECO:0000256" key="4">
    <source>
        <dbReference type="ARBA" id="ARBA00023054"/>
    </source>
</evidence>
<proteinExistence type="inferred from homology"/>
<evidence type="ECO:0000256" key="2">
    <source>
        <dbReference type="ARBA" id="ARBA00008340"/>
    </source>
</evidence>
<dbReference type="PANTHER" id="PTHR21547:SF0">
    <property type="entry name" value="CLUSTERIN-ASSOCIATED PROTEIN 1"/>
    <property type="match status" value="1"/>
</dbReference>
<dbReference type="GO" id="GO:0060271">
    <property type="term" value="P:cilium assembly"/>
    <property type="evidence" value="ECO:0007669"/>
    <property type="project" value="TreeGrafter"/>
</dbReference>
<comment type="subcellular location">
    <subcellularLocation>
        <location evidence="1">Cell projection</location>
        <location evidence="1">Cilium</location>
    </subcellularLocation>
</comment>
<dbReference type="PANTHER" id="PTHR21547">
    <property type="entry name" value="CLUSTERIN ASSOCIATED PROTEIN 1"/>
    <property type="match status" value="1"/>
</dbReference>
<protein>
    <submittedName>
        <fullName evidence="8">(spotted green pufferfish) hypothetical protein</fullName>
    </submittedName>
</protein>
<dbReference type="Pfam" id="PF10234">
    <property type="entry name" value="Cluap1"/>
    <property type="match status" value="3"/>
</dbReference>
<keyword evidence="5" id="KW-0969">Cilium</keyword>
<dbReference type="KEGG" id="tng:GSTEN00019104G001"/>
<name>Q4SFG4_TETNG</name>
<comment type="caution">
    <text evidence="8">The sequence shown here is derived from an EMBL/GenBank/DDBJ whole genome shotgun (WGS) entry which is preliminary data.</text>
</comment>
<dbReference type="GO" id="GO:0030992">
    <property type="term" value="C:intraciliary transport particle B"/>
    <property type="evidence" value="ECO:0007669"/>
    <property type="project" value="TreeGrafter"/>
</dbReference>
<accession>Q4SFG4</accession>
<keyword evidence="4" id="KW-0175">Coiled coil</keyword>
<evidence type="ECO:0000256" key="1">
    <source>
        <dbReference type="ARBA" id="ARBA00004138"/>
    </source>
</evidence>
<feature type="compositionally biased region" description="Basic and acidic residues" evidence="7">
    <location>
        <begin position="408"/>
        <end position="417"/>
    </location>
</feature>
<sequence>MSFRDLRNFTEMMRALGYPRIISMQSFRTPNFPLVAEILMWLVKRYEPRTEIPTDISTEADRVLFIKAVAEFMVTVCSSAFLFSCQVVLLPLLQENKAHVELNTKNVYKADGYAVKEMLKVTALLFGAMKTTETALGDRSDEDAGKLRVNTSQTSDLKAARQLASVITSKGASLCDLLAKEVDLKESRSVAMAKPFEMNEIEKALRAAIRDDLESLETTRDMLSKLVSDEPTLDGKIQKKKQELERNQKRFRTVQSVRSALRLSGWEEGGELPLTLSCWRVRRPAIMDEYEKIEEELKEQYEAYVKKFRILCCLESQLEAYHRLEQERFEVRRGYSGSHPNSSSEQPGLLRSFAGGREQDESDAAEAAAGGARSDVELAQRRGFRHGRFGGQRIGQRRRGESTFSTPIDERLHEGRTRRQSHRQHAGWRQRPGEGLRTHPSAAPTAFSPS</sequence>
<gene>
    <name evidence="8" type="ORF">GSTENG00019104001</name>
</gene>
<keyword evidence="6" id="KW-0966">Cell projection</keyword>
<keyword evidence="3" id="KW-0970">Cilium biogenesis/degradation</keyword>